<organism evidence="1 2">
    <name type="scientific">Algibacter marinivivus</name>
    <dbReference type="NCBI Taxonomy" id="2100723"/>
    <lineage>
        <taxon>Bacteria</taxon>
        <taxon>Pseudomonadati</taxon>
        <taxon>Bacteroidota</taxon>
        <taxon>Flavobacteriia</taxon>
        <taxon>Flavobacteriales</taxon>
        <taxon>Flavobacteriaceae</taxon>
        <taxon>Algibacter</taxon>
    </lineage>
</organism>
<protein>
    <recommendedName>
        <fullName evidence="3">Por secretion system C-terminal sorting domain-containing protein</fullName>
    </recommendedName>
</protein>
<sequence>MKKAILLVLIIMATFNVIYSQQSLKWTVGEPKIEVIDDKAHITYPINVSIDTEEGTPILGTSTMRLFYDRNYLSNFEVSNVKNGYRKSGLNQSDAVFGEIFGFSNNEGVFAQFNIIDAARVNPIYLNLEDRHILDLSFDLTDQAISDWFRDGLISLPIVLDNNSVSWDLTHDLDCGYLVNDSGITGSYYLNGNTEKAILANDEVVNYAWETTPIFDGRVDQLNDRTGSSTTQLNLEDFSGTLSIKGDFNNGKDLFLVYRAPLDKGIVVNYSFQYNTDILIEVFDIKGALIQKRQILNYSKNNITEENINLSNVDDQVLLVKLTTEREVLSKKTIHN</sequence>
<evidence type="ECO:0008006" key="3">
    <source>
        <dbReference type="Google" id="ProtNLM"/>
    </source>
</evidence>
<dbReference type="AlphaFoldDB" id="A0A2U2X0U9"/>
<evidence type="ECO:0000313" key="1">
    <source>
        <dbReference type="EMBL" id="PWH81403.1"/>
    </source>
</evidence>
<dbReference type="RefSeq" id="WP_109353872.1">
    <property type="nucleotide sequence ID" value="NZ_QFRI01000008.1"/>
</dbReference>
<name>A0A2U2X0U9_9FLAO</name>
<reference evidence="1" key="2">
    <citation type="submission" date="2018-05" db="EMBL/GenBank/DDBJ databases">
        <authorList>
            <person name="Lanie J.A."/>
            <person name="Ng W.-L."/>
            <person name="Kazmierczak K.M."/>
            <person name="Andrzejewski T.M."/>
            <person name="Davidsen T.M."/>
            <person name="Wayne K.J."/>
            <person name="Tettelin H."/>
            <person name="Glass J.I."/>
            <person name="Rusch D."/>
            <person name="Podicherti R."/>
            <person name="Tsui H.-C.T."/>
            <person name="Winkler M.E."/>
        </authorList>
    </citation>
    <scope>NUCLEOTIDE SEQUENCE [LARGE SCALE GENOMIC DNA]</scope>
    <source>
        <strain evidence="1">ZY111</strain>
    </source>
</reference>
<accession>A0A2U2X0U9</accession>
<proteinExistence type="predicted"/>
<gene>
    <name evidence="1" type="ORF">DIS18_14840</name>
</gene>
<keyword evidence="2" id="KW-1185">Reference proteome</keyword>
<evidence type="ECO:0000313" key="2">
    <source>
        <dbReference type="Proteomes" id="UP000245375"/>
    </source>
</evidence>
<dbReference type="OrthoDB" id="279982at2"/>
<reference evidence="1" key="1">
    <citation type="submission" date="2018-05" db="EMBL/GenBank/DDBJ databases">
        <title>Algibacter marinivivus sp. nov., isolated from sample around a algae.</title>
        <authorList>
            <person name="Zhong X."/>
        </authorList>
    </citation>
    <scope>NUCLEOTIDE SEQUENCE [LARGE SCALE GENOMIC DNA]</scope>
    <source>
        <strain evidence="1">ZY111</strain>
    </source>
</reference>
<dbReference type="EMBL" id="QFRI01000008">
    <property type="protein sequence ID" value="PWH81403.1"/>
    <property type="molecule type" value="Genomic_DNA"/>
</dbReference>
<dbReference type="Proteomes" id="UP000245375">
    <property type="component" value="Unassembled WGS sequence"/>
</dbReference>
<comment type="caution">
    <text evidence="1">The sequence shown here is derived from an EMBL/GenBank/DDBJ whole genome shotgun (WGS) entry which is preliminary data.</text>
</comment>